<evidence type="ECO:0000256" key="3">
    <source>
        <dbReference type="SAM" id="Phobius"/>
    </source>
</evidence>
<dbReference type="InterPro" id="IPR001623">
    <property type="entry name" value="DnaJ_domain"/>
</dbReference>
<dbReference type="InterPro" id="IPR036869">
    <property type="entry name" value="J_dom_sf"/>
</dbReference>
<dbReference type="EMBL" id="BRYB01002659">
    <property type="protein sequence ID" value="GMI23469.1"/>
    <property type="molecule type" value="Genomic_DNA"/>
</dbReference>
<dbReference type="PANTHER" id="PTHR44145">
    <property type="entry name" value="DNAJ HOMOLOG SUBFAMILY A MEMBER 3, MITOCHONDRIAL"/>
    <property type="match status" value="1"/>
</dbReference>
<dbReference type="CDD" id="cd06257">
    <property type="entry name" value="DnaJ"/>
    <property type="match status" value="1"/>
</dbReference>
<dbReference type="Pfam" id="PF00226">
    <property type="entry name" value="DnaJ"/>
    <property type="match status" value="1"/>
</dbReference>
<feature type="region of interest" description="Disordered" evidence="2">
    <location>
        <begin position="76"/>
        <end position="107"/>
    </location>
</feature>
<evidence type="ECO:0000313" key="6">
    <source>
        <dbReference type="Proteomes" id="UP001165060"/>
    </source>
</evidence>
<keyword evidence="1" id="KW-0143">Chaperone</keyword>
<evidence type="ECO:0000313" key="5">
    <source>
        <dbReference type="EMBL" id="GMI23469.1"/>
    </source>
</evidence>
<dbReference type="PROSITE" id="PS50076">
    <property type="entry name" value="DNAJ_2"/>
    <property type="match status" value="1"/>
</dbReference>
<evidence type="ECO:0000259" key="4">
    <source>
        <dbReference type="PROSITE" id="PS50076"/>
    </source>
</evidence>
<dbReference type="PANTHER" id="PTHR44145:SF3">
    <property type="entry name" value="DNAJ HOMOLOG SUBFAMILY A MEMBER 3, MITOCHONDRIAL"/>
    <property type="match status" value="1"/>
</dbReference>
<evidence type="ECO:0000256" key="1">
    <source>
        <dbReference type="ARBA" id="ARBA00023186"/>
    </source>
</evidence>
<feature type="compositionally biased region" description="Basic and acidic residues" evidence="2">
    <location>
        <begin position="174"/>
        <end position="194"/>
    </location>
</feature>
<name>A0ABQ6MC44_9STRA</name>
<keyword evidence="3" id="KW-0472">Membrane</keyword>
<dbReference type="InterPro" id="IPR051938">
    <property type="entry name" value="Apopto_cytoskel_mod"/>
</dbReference>
<comment type="caution">
    <text evidence="5">The sequence shown here is derived from an EMBL/GenBank/DDBJ whole genome shotgun (WGS) entry which is preliminary data.</text>
</comment>
<dbReference type="Gene3D" id="1.10.287.110">
    <property type="entry name" value="DnaJ domain"/>
    <property type="match status" value="1"/>
</dbReference>
<keyword evidence="3" id="KW-0812">Transmembrane</keyword>
<protein>
    <recommendedName>
        <fullName evidence="4">J domain-containing protein</fullName>
    </recommendedName>
</protein>
<proteinExistence type="predicted"/>
<dbReference type="Proteomes" id="UP001165060">
    <property type="component" value="Unassembled WGS sequence"/>
</dbReference>
<feature type="transmembrane region" description="Helical" evidence="3">
    <location>
        <begin position="123"/>
        <end position="143"/>
    </location>
</feature>
<organism evidence="5 6">
    <name type="scientific">Tetraparma gracilis</name>
    <dbReference type="NCBI Taxonomy" id="2962635"/>
    <lineage>
        <taxon>Eukaryota</taxon>
        <taxon>Sar</taxon>
        <taxon>Stramenopiles</taxon>
        <taxon>Ochrophyta</taxon>
        <taxon>Bolidophyceae</taxon>
        <taxon>Parmales</taxon>
        <taxon>Triparmaceae</taxon>
        <taxon>Tetraparma</taxon>
    </lineage>
</organism>
<gene>
    <name evidence="5" type="ORF">TeGR_g9358</name>
</gene>
<feature type="region of interest" description="Disordered" evidence="2">
    <location>
        <begin position="170"/>
        <end position="203"/>
    </location>
</feature>
<accession>A0ABQ6MC44</accession>
<keyword evidence="3" id="KW-1133">Transmembrane helix</keyword>
<evidence type="ECO:0000256" key="2">
    <source>
        <dbReference type="SAM" id="MobiDB-lite"/>
    </source>
</evidence>
<keyword evidence="6" id="KW-1185">Reference proteome</keyword>
<dbReference type="SMART" id="SM00271">
    <property type="entry name" value="DnaJ"/>
    <property type="match status" value="1"/>
</dbReference>
<sequence>MFDSFDPRKDYWRILKLSPEASDKEIRASFLRLAKEYHPDTNPTAKNMFSDVAEAKAVLLDPSKRGDWSALRRKFQNGGWDPSGGAPGSGSPFNDGKARWTPPRAGATPKHISALEQFLRPSFLFGVFPVLLGVAAFAGSYVWEPRKTRISNDVKRVSALQAAKADSAMSLAQRDFDDRATRREERRLEREARQAKWSQGAKP</sequence>
<feature type="domain" description="J" evidence="4">
    <location>
        <begin position="10"/>
        <end position="79"/>
    </location>
</feature>
<dbReference type="SUPFAM" id="SSF46565">
    <property type="entry name" value="Chaperone J-domain"/>
    <property type="match status" value="1"/>
</dbReference>
<reference evidence="5 6" key="1">
    <citation type="journal article" date="2023" name="Commun. Biol.">
        <title>Genome analysis of Parmales, the sister group of diatoms, reveals the evolutionary specialization of diatoms from phago-mixotrophs to photoautotrophs.</title>
        <authorList>
            <person name="Ban H."/>
            <person name="Sato S."/>
            <person name="Yoshikawa S."/>
            <person name="Yamada K."/>
            <person name="Nakamura Y."/>
            <person name="Ichinomiya M."/>
            <person name="Sato N."/>
            <person name="Blanc-Mathieu R."/>
            <person name="Endo H."/>
            <person name="Kuwata A."/>
            <person name="Ogata H."/>
        </authorList>
    </citation>
    <scope>NUCLEOTIDE SEQUENCE [LARGE SCALE GENOMIC DNA]</scope>
</reference>